<sequence length="53" mass="6103">MSARITLLPQYLHDLQCSVRTSCLSHRIYVWHTCVVMCKIVCTHESQHASSKT</sequence>
<organism evidence="1">
    <name type="scientific">Arundo donax</name>
    <name type="common">Giant reed</name>
    <name type="synonym">Donax arundinaceus</name>
    <dbReference type="NCBI Taxonomy" id="35708"/>
    <lineage>
        <taxon>Eukaryota</taxon>
        <taxon>Viridiplantae</taxon>
        <taxon>Streptophyta</taxon>
        <taxon>Embryophyta</taxon>
        <taxon>Tracheophyta</taxon>
        <taxon>Spermatophyta</taxon>
        <taxon>Magnoliopsida</taxon>
        <taxon>Liliopsida</taxon>
        <taxon>Poales</taxon>
        <taxon>Poaceae</taxon>
        <taxon>PACMAD clade</taxon>
        <taxon>Arundinoideae</taxon>
        <taxon>Arundineae</taxon>
        <taxon>Arundo</taxon>
    </lineage>
</organism>
<evidence type="ECO:0000313" key="1">
    <source>
        <dbReference type="EMBL" id="JAD63425.1"/>
    </source>
</evidence>
<proteinExistence type="predicted"/>
<reference evidence="1" key="1">
    <citation type="submission" date="2014-09" db="EMBL/GenBank/DDBJ databases">
        <authorList>
            <person name="Magalhaes I.L.F."/>
            <person name="Oliveira U."/>
            <person name="Santos F.R."/>
            <person name="Vidigal T.H.D.A."/>
            <person name="Brescovit A.D."/>
            <person name="Santos A.J."/>
        </authorList>
    </citation>
    <scope>NUCLEOTIDE SEQUENCE</scope>
    <source>
        <tissue evidence="1">Shoot tissue taken approximately 20 cm above the soil surface</tissue>
    </source>
</reference>
<dbReference type="EMBL" id="GBRH01234470">
    <property type="protein sequence ID" value="JAD63425.1"/>
    <property type="molecule type" value="Transcribed_RNA"/>
</dbReference>
<reference evidence="1" key="2">
    <citation type="journal article" date="2015" name="Data Brief">
        <title>Shoot transcriptome of the giant reed, Arundo donax.</title>
        <authorList>
            <person name="Barrero R.A."/>
            <person name="Guerrero F.D."/>
            <person name="Moolhuijzen P."/>
            <person name="Goolsby J.A."/>
            <person name="Tidwell J."/>
            <person name="Bellgard S.E."/>
            <person name="Bellgard M.I."/>
        </authorList>
    </citation>
    <scope>NUCLEOTIDE SEQUENCE</scope>
    <source>
        <tissue evidence="1">Shoot tissue taken approximately 20 cm above the soil surface</tissue>
    </source>
</reference>
<name>A0A0A9BQD1_ARUDO</name>
<protein>
    <submittedName>
        <fullName evidence="1">Uncharacterized protein</fullName>
    </submittedName>
</protein>
<accession>A0A0A9BQD1</accession>
<dbReference type="AlphaFoldDB" id="A0A0A9BQD1"/>